<dbReference type="SUPFAM" id="SSF111331">
    <property type="entry name" value="NAD kinase/diacylglycerol kinase-like"/>
    <property type="match status" value="1"/>
</dbReference>
<evidence type="ECO:0000313" key="2">
    <source>
        <dbReference type="EMBL" id="KAL3313971.1"/>
    </source>
</evidence>
<dbReference type="Proteomes" id="UP001626550">
    <property type="component" value="Unassembled WGS sequence"/>
</dbReference>
<dbReference type="Pfam" id="PF00781">
    <property type="entry name" value="DAGK_cat"/>
    <property type="match status" value="1"/>
</dbReference>
<dbReference type="InterPro" id="IPR001206">
    <property type="entry name" value="Diacylglycerol_kinase_cat_dom"/>
</dbReference>
<accession>A0ABD2Q6X2</accession>
<sequence length="403" mass="46023">MNPFGNELKKEPKHITIFVNYKAYGGALKRQFDEYFMPYINLAGFNVQFVYTDHDAEVKDYIKNLKPSETDALLFVGDDNVLQQGVTSVLRNWSNSSEMPIGIFPLGVWNTFSKLSFACKNDLVTRAFTFVNPVLFNHTEQSNVLSISKLNPDGKPAQSPPVYSLCGLEWNLFRDLEYRNRSLVPVAASYQSERLRPASSSPFQFFKWITNSISYSWSWRKVQSAPPSSVNSSFHFDQDPINETSKGNFFYKKAIIRYTLPCPGCDLCLKSTSPIHKCGEIKEVSVEDASCISVVLLGDKIRICIQPAKKLYSSFMSDAFSFLRSQAYLEQLMPINHNQSDEAETNINTNLTCVDCTSATLYPLIQENEYFWIDNDYFEASPVEINILKNALKLYKPDEFMLY</sequence>
<protein>
    <recommendedName>
        <fullName evidence="1">DAGKc domain-containing protein</fullName>
    </recommendedName>
</protein>
<name>A0ABD2Q6X2_9PLAT</name>
<dbReference type="Gene3D" id="3.40.50.10330">
    <property type="entry name" value="Probable inorganic polyphosphate/atp-NAD kinase, domain 1"/>
    <property type="match status" value="1"/>
</dbReference>
<keyword evidence="3" id="KW-1185">Reference proteome</keyword>
<dbReference type="InterPro" id="IPR017438">
    <property type="entry name" value="ATP-NAD_kinase_N"/>
</dbReference>
<evidence type="ECO:0000313" key="3">
    <source>
        <dbReference type="Proteomes" id="UP001626550"/>
    </source>
</evidence>
<dbReference type="PROSITE" id="PS50146">
    <property type="entry name" value="DAGK"/>
    <property type="match status" value="1"/>
</dbReference>
<evidence type="ECO:0000259" key="1">
    <source>
        <dbReference type="PROSITE" id="PS50146"/>
    </source>
</evidence>
<feature type="domain" description="DAGKc" evidence="1">
    <location>
        <begin position="10"/>
        <end position="114"/>
    </location>
</feature>
<comment type="caution">
    <text evidence="2">The sequence shown here is derived from an EMBL/GenBank/DDBJ whole genome shotgun (WGS) entry which is preliminary data.</text>
</comment>
<reference evidence="2 3" key="1">
    <citation type="submission" date="2024-11" db="EMBL/GenBank/DDBJ databases">
        <title>Adaptive evolution of stress response genes in parasites aligns with host niche diversity.</title>
        <authorList>
            <person name="Hahn C."/>
            <person name="Resl P."/>
        </authorList>
    </citation>
    <scope>NUCLEOTIDE SEQUENCE [LARGE SCALE GENOMIC DNA]</scope>
    <source>
        <strain evidence="2">EGGRZ-B1_66</strain>
        <tissue evidence="2">Body</tissue>
    </source>
</reference>
<organism evidence="2 3">
    <name type="scientific">Cichlidogyrus casuarinus</name>
    <dbReference type="NCBI Taxonomy" id="1844966"/>
    <lineage>
        <taxon>Eukaryota</taxon>
        <taxon>Metazoa</taxon>
        <taxon>Spiralia</taxon>
        <taxon>Lophotrochozoa</taxon>
        <taxon>Platyhelminthes</taxon>
        <taxon>Monogenea</taxon>
        <taxon>Monopisthocotylea</taxon>
        <taxon>Dactylogyridea</taxon>
        <taxon>Ancyrocephalidae</taxon>
        <taxon>Cichlidogyrus</taxon>
    </lineage>
</organism>
<dbReference type="EMBL" id="JBJKFK010001135">
    <property type="protein sequence ID" value="KAL3313971.1"/>
    <property type="molecule type" value="Genomic_DNA"/>
</dbReference>
<proteinExistence type="predicted"/>
<dbReference type="AlphaFoldDB" id="A0ABD2Q6X2"/>
<gene>
    <name evidence="2" type="ORF">Ciccas_007419</name>
</gene>
<dbReference type="InterPro" id="IPR016064">
    <property type="entry name" value="NAD/diacylglycerol_kinase_sf"/>
</dbReference>